<dbReference type="AlphaFoldDB" id="A0A9D4RPQ9"/>
<protein>
    <recommendedName>
        <fullName evidence="5">CAP-Gly domain-containing protein</fullName>
    </recommendedName>
</protein>
<dbReference type="GO" id="GO:0007023">
    <property type="term" value="P:post-chaperonin tubulin folding pathway"/>
    <property type="evidence" value="ECO:0007669"/>
    <property type="project" value="InterPro"/>
</dbReference>
<dbReference type="GO" id="GO:0005634">
    <property type="term" value="C:nucleus"/>
    <property type="evidence" value="ECO:0007669"/>
    <property type="project" value="TreeGrafter"/>
</dbReference>
<dbReference type="InterPro" id="IPR029071">
    <property type="entry name" value="Ubiquitin-like_domsf"/>
</dbReference>
<organism evidence="6 7">
    <name type="scientific">Dreissena polymorpha</name>
    <name type="common">Zebra mussel</name>
    <name type="synonym">Mytilus polymorpha</name>
    <dbReference type="NCBI Taxonomy" id="45954"/>
    <lineage>
        <taxon>Eukaryota</taxon>
        <taxon>Metazoa</taxon>
        <taxon>Spiralia</taxon>
        <taxon>Lophotrochozoa</taxon>
        <taxon>Mollusca</taxon>
        <taxon>Bivalvia</taxon>
        <taxon>Autobranchia</taxon>
        <taxon>Heteroconchia</taxon>
        <taxon>Euheterodonta</taxon>
        <taxon>Imparidentia</taxon>
        <taxon>Neoheterodontei</taxon>
        <taxon>Myida</taxon>
        <taxon>Dreissenoidea</taxon>
        <taxon>Dreissenidae</taxon>
        <taxon>Dreissena</taxon>
    </lineage>
</organism>
<evidence type="ECO:0000259" key="5">
    <source>
        <dbReference type="PROSITE" id="PS50245"/>
    </source>
</evidence>
<dbReference type="GO" id="GO:0051010">
    <property type="term" value="F:microtubule plus-end binding"/>
    <property type="evidence" value="ECO:0007669"/>
    <property type="project" value="TreeGrafter"/>
</dbReference>
<dbReference type="EMBL" id="JAIWYP010000002">
    <property type="protein sequence ID" value="KAH3874738.1"/>
    <property type="molecule type" value="Genomic_DNA"/>
</dbReference>
<dbReference type="GO" id="GO:0007021">
    <property type="term" value="P:tubulin complex assembly"/>
    <property type="evidence" value="ECO:0007669"/>
    <property type="project" value="InterPro"/>
</dbReference>
<comment type="subcellular location">
    <subcellularLocation>
        <location evidence="1">Cytoplasm</location>
    </subcellularLocation>
</comment>
<keyword evidence="2" id="KW-0963">Cytoplasm</keyword>
<dbReference type="GO" id="GO:0005829">
    <property type="term" value="C:cytosol"/>
    <property type="evidence" value="ECO:0007669"/>
    <property type="project" value="UniProtKB-ARBA"/>
</dbReference>
<dbReference type="SMART" id="SM01052">
    <property type="entry name" value="CAP_GLY"/>
    <property type="match status" value="1"/>
</dbReference>
<dbReference type="Pfam" id="PF01302">
    <property type="entry name" value="CAP_GLY"/>
    <property type="match status" value="1"/>
</dbReference>
<dbReference type="InterPro" id="IPR000938">
    <property type="entry name" value="CAP-Gly_domain"/>
</dbReference>
<dbReference type="SUPFAM" id="SSF54236">
    <property type="entry name" value="Ubiquitin-like"/>
    <property type="match status" value="1"/>
</dbReference>
<reference evidence="6" key="2">
    <citation type="submission" date="2020-11" db="EMBL/GenBank/DDBJ databases">
        <authorList>
            <person name="McCartney M.A."/>
            <person name="Auch B."/>
            <person name="Kono T."/>
            <person name="Mallez S."/>
            <person name="Becker A."/>
            <person name="Gohl D.M."/>
            <person name="Silverstein K.A.T."/>
            <person name="Koren S."/>
            <person name="Bechman K.B."/>
            <person name="Herman A."/>
            <person name="Abrahante J.E."/>
            <person name="Garbe J."/>
        </authorList>
    </citation>
    <scope>NUCLEOTIDE SEQUENCE</scope>
    <source>
        <strain evidence="6">Duluth1</strain>
        <tissue evidence="6">Whole animal</tissue>
    </source>
</reference>
<dbReference type="InterPro" id="IPR045172">
    <property type="entry name" value="TBCB_Ubl"/>
</dbReference>
<feature type="domain" description="CAP-Gly" evidence="5">
    <location>
        <begin position="187"/>
        <end position="229"/>
    </location>
</feature>
<dbReference type="Gene3D" id="3.10.20.90">
    <property type="entry name" value="Phosphatidylinositol 3-kinase Catalytic Subunit, Chain A, domain 1"/>
    <property type="match status" value="1"/>
</dbReference>
<dbReference type="PROSITE" id="PS00845">
    <property type="entry name" value="CAP_GLY_1"/>
    <property type="match status" value="1"/>
</dbReference>
<name>A0A9D4RPQ9_DREPO</name>
<accession>A0A9D4RPQ9</accession>
<dbReference type="Proteomes" id="UP000828390">
    <property type="component" value="Unassembled WGS sequence"/>
</dbReference>
<dbReference type="GO" id="GO:0043014">
    <property type="term" value="F:alpha-tubulin binding"/>
    <property type="evidence" value="ECO:0007669"/>
    <property type="project" value="InterPro"/>
</dbReference>
<dbReference type="GO" id="GO:0031122">
    <property type="term" value="P:cytoplasmic microtubule organization"/>
    <property type="evidence" value="ECO:0007669"/>
    <property type="project" value="TreeGrafter"/>
</dbReference>
<dbReference type="CDD" id="cd01789">
    <property type="entry name" value="Ubl_TBCB"/>
    <property type="match status" value="1"/>
</dbReference>
<dbReference type="SUPFAM" id="SSF74924">
    <property type="entry name" value="Cap-Gly domain"/>
    <property type="match status" value="1"/>
</dbReference>
<reference evidence="6" key="1">
    <citation type="journal article" date="2019" name="bioRxiv">
        <title>The Genome of the Zebra Mussel, Dreissena polymorpha: A Resource for Invasive Species Research.</title>
        <authorList>
            <person name="McCartney M.A."/>
            <person name="Auch B."/>
            <person name="Kono T."/>
            <person name="Mallez S."/>
            <person name="Zhang Y."/>
            <person name="Obille A."/>
            <person name="Becker A."/>
            <person name="Abrahante J.E."/>
            <person name="Garbe J."/>
            <person name="Badalamenti J.P."/>
            <person name="Herman A."/>
            <person name="Mangelson H."/>
            <person name="Liachko I."/>
            <person name="Sullivan S."/>
            <person name="Sone E.D."/>
            <person name="Koren S."/>
            <person name="Silverstein K.A.T."/>
            <person name="Beckman K.B."/>
            <person name="Gohl D.M."/>
        </authorList>
    </citation>
    <scope>NUCLEOTIDE SEQUENCE</scope>
    <source>
        <strain evidence="6">Duluth1</strain>
        <tissue evidence="6">Whole animal</tissue>
    </source>
</reference>
<comment type="caution">
    <text evidence="6">The sequence shown here is derived from an EMBL/GenBank/DDBJ whole genome shotgun (WGS) entry which is preliminary data.</text>
</comment>
<sequence length="249" mass="28516">MAQEYAVVTQSLVTVTISSSSNSFGSERRFQKDVTIGDLKGKLVLLTGANVGSMRLELYTNENRLVCQLDNDLAMLGSYPIEDGMRIHVIDPQAKVGEFEDVSKVEKFELSPEEYEKRQDTVRAFKERNKIGRFKELTPEEQQRQEEEKRMREEQDKQLVETMNVGDRCEVKVPGQPARRGCVQYRGTTDFKPGYWVGVQYDEPVGKNNGTVQGRKYFQCPDKYGGFVKPEHVEVGDFPEEGFEDMDEM</sequence>
<dbReference type="Pfam" id="PF14560">
    <property type="entry name" value="Ubiquitin_2"/>
    <property type="match status" value="1"/>
</dbReference>
<dbReference type="GO" id="GO:0035371">
    <property type="term" value="C:microtubule plus-end"/>
    <property type="evidence" value="ECO:0007669"/>
    <property type="project" value="TreeGrafter"/>
</dbReference>
<dbReference type="Gene3D" id="2.30.30.190">
    <property type="entry name" value="CAP Gly-rich-like domain"/>
    <property type="match status" value="1"/>
</dbReference>
<evidence type="ECO:0000256" key="4">
    <source>
        <dbReference type="ARBA" id="ARBA00025779"/>
    </source>
</evidence>
<dbReference type="PROSITE" id="PS50245">
    <property type="entry name" value="CAP_GLY_2"/>
    <property type="match status" value="1"/>
</dbReference>
<evidence type="ECO:0000313" key="6">
    <source>
        <dbReference type="EMBL" id="KAH3874738.1"/>
    </source>
</evidence>
<keyword evidence="7" id="KW-1185">Reference proteome</keyword>
<evidence type="ECO:0000256" key="1">
    <source>
        <dbReference type="ARBA" id="ARBA00004496"/>
    </source>
</evidence>
<keyword evidence="3" id="KW-0143">Chaperone</keyword>
<dbReference type="FunFam" id="2.30.30.190:FF:000013">
    <property type="entry name" value="Tubulin-folding cofactor B"/>
    <property type="match status" value="1"/>
</dbReference>
<comment type="similarity">
    <text evidence="4">Belongs to the TBCB family.</text>
</comment>
<evidence type="ECO:0000256" key="2">
    <source>
        <dbReference type="ARBA" id="ARBA00022490"/>
    </source>
</evidence>
<dbReference type="GO" id="GO:0005938">
    <property type="term" value="C:cell cortex"/>
    <property type="evidence" value="ECO:0007669"/>
    <property type="project" value="TreeGrafter"/>
</dbReference>
<gene>
    <name evidence="6" type="ORF">DPMN_037991</name>
</gene>
<dbReference type="InterPro" id="IPR036859">
    <property type="entry name" value="CAP-Gly_dom_sf"/>
</dbReference>
<dbReference type="InterPro" id="IPR000626">
    <property type="entry name" value="Ubiquitin-like_dom"/>
</dbReference>
<evidence type="ECO:0000256" key="3">
    <source>
        <dbReference type="ARBA" id="ARBA00023186"/>
    </source>
</evidence>
<dbReference type="PANTHER" id="PTHR18916:SF85">
    <property type="entry name" value="TUBULIN-FOLDING COFACTOR B"/>
    <property type="match status" value="1"/>
</dbReference>
<dbReference type="OrthoDB" id="5295208at2759"/>
<dbReference type="PANTHER" id="PTHR18916">
    <property type="entry name" value="DYNACTIN 1-RELATED MICROTUBULE-BINDING"/>
    <property type="match status" value="1"/>
</dbReference>
<evidence type="ECO:0000313" key="7">
    <source>
        <dbReference type="Proteomes" id="UP000828390"/>
    </source>
</evidence>
<proteinExistence type="inferred from homology"/>